<sequence length="376" mass="42848">MGQSKASKIPVLIASSLKPLKDTRAWEKLGNSLRESNKYTLNIIGFSSKIEESIAEVRFFPSLSNRYSTWERFFSQFRFLKTLVQTRPKILIVCTYEYLASAALLKVILGYKLIYDVQENYVLNLKLNPDLSNYQRSNALRIIQNLESIKGVDCYFLAEACYVPQMPEKKPFLILENKFAGNIVTGSRLDYSEKRAFQFLISGTITPAFGTIQGIQFFKQIQQIFPNSRLIIIGHTPLHSFRKKLEMEVGSHPGIELKITDTPVDHEEIVKEIIAADFCLLPYQSHEAISSKMPTKLFEAMALHTPVLISPNEKWKAFIDQYQGGTQLDFDSMDVAIAQFLAAIKNPFFINQPGEEVLWSSQEGQMLSCLEQLLSF</sequence>
<gene>
    <name evidence="1" type="ORF">SAMN05444394_1334</name>
</gene>
<accession>A0A1N6DSK4</accession>
<proteinExistence type="predicted"/>
<dbReference type="EMBL" id="FSRC01000001">
    <property type="protein sequence ID" value="SIN73677.1"/>
    <property type="molecule type" value="Genomic_DNA"/>
</dbReference>
<dbReference type="OrthoDB" id="925984at2"/>
<reference evidence="2" key="1">
    <citation type="submission" date="2016-11" db="EMBL/GenBank/DDBJ databases">
        <authorList>
            <person name="Varghese N."/>
            <person name="Submissions S."/>
        </authorList>
    </citation>
    <scope>NUCLEOTIDE SEQUENCE [LARGE SCALE GENOMIC DNA]</scope>
    <source>
        <strain evidence="2">DSM 15292</strain>
    </source>
</reference>
<dbReference type="Pfam" id="PF13692">
    <property type="entry name" value="Glyco_trans_1_4"/>
    <property type="match status" value="1"/>
</dbReference>
<dbReference type="RefSeq" id="WP_074223999.1">
    <property type="nucleotide sequence ID" value="NZ_FSRC01000001.1"/>
</dbReference>
<evidence type="ECO:0000313" key="2">
    <source>
        <dbReference type="Proteomes" id="UP000185221"/>
    </source>
</evidence>
<keyword evidence="1" id="KW-0808">Transferase</keyword>
<dbReference type="SUPFAM" id="SSF53756">
    <property type="entry name" value="UDP-Glycosyltransferase/glycogen phosphorylase"/>
    <property type="match status" value="1"/>
</dbReference>
<dbReference type="Gene3D" id="3.40.50.2000">
    <property type="entry name" value="Glycogen Phosphorylase B"/>
    <property type="match status" value="1"/>
</dbReference>
<protein>
    <submittedName>
        <fullName evidence="1">Glycosyltransferase involved in cell wall bisynthesis</fullName>
    </submittedName>
</protein>
<keyword evidence="2" id="KW-1185">Reference proteome</keyword>
<organism evidence="1 2">
    <name type="scientific">Algoriphagus halophilus</name>
    <dbReference type="NCBI Taxonomy" id="226505"/>
    <lineage>
        <taxon>Bacteria</taxon>
        <taxon>Pseudomonadati</taxon>
        <taxon>Bacteroidota</taxon>
        <taxon>Cytophagia</taxon>
        <taxon>Cytophagales</taxon>
        <taxon>Cyclobacteriaceae</taxon>
        <taxon>Algoriphagus</taxon>
    </lineage>
</organism>
<dbReference type="Proteomes" id="UP000185221">
    <property type="component" value="Unassembled WGS sequence"/>
</dbReference>
<dbReference type="AlphaFoldDB" id="A0A1N6DSK4"/>
<evidence type="ECO:0000313" key="1">
    <source>
        <dbReference type="EMBL" id="SIN73677.1"/>
    </source>
</evidence>
<dbReference type="STRING" id="226505.SAMN05444394_1334"/>
<dbReference type="GO" id="GO:0016740">
    <property type="term" value="F:transferase activity"/>
    <property type="evidence" value="ECO:0007669"/>
    <property type="project" value="UniProtKB-KW"/>
</dbReference>
<name>A0A1N6DSK4_9BACT</name>